<evidence type="ECO:0000256" key="5">
    <source>
        <dbReference type="ARBA" id="ARBA00022723"/>
    </source>
</evidence>
<keyword evidence="7" id="KW-0411">Iron-sulfur</keyword>
<dbReference type="PANTHER" id="PTHR43409:SF7">
    <property type="entry name" value="BLL1977 PROTEIN"/>
    <property type="match status" value="1"/>
</dbReference>
<evidence type="ECO:0000313" key="11">
    <source>
        <dbReference type="Proteomes" id="UP001595528"/>
    </source>
</evidence>
<dbReference type="SUPFAM" id="SSF102114">
    <property type="entry name" value="Radical SAM enzymes"/>
    <property type="match status" value="1"/>
</dbReference>
<gene>
    <name evidence="10" type="ORF">ACFOGJ_16520</name>
</gene>
<evidence type="ECO:0000259" key="8">
    <source>
        <dbReference type="PROSITE" id="PS51332"/>
    </source>
</evidence>
<dbReference type="Pfam" id="PF02310">
    <property type="entry name" value="B12-binding"/>
    <property type="match status" value="1"/>
</dbReference>
<dbReference type="PROSITE" id="PS51918">
    <property type="entry name" value="RADICAL_SAM"/>
    <property type="match status" value="1"/>
</dbReference>
<dbReference type="Proteomes" id="UP001595528">
    <property type="component" value="Unassembled WGS sequence"/>
</dbReference>
<dbReference type="Pfam" id="PF04055">
    <property type="entry name" value="Radical_SAM"/>
    <property type="match status" value="1"/>
</dbReference>
<dbReference type="Gene3D" id="3.40.50.280">
    <property type="entry name" value="Cobalamin-binding domain"/>
    <property type="match status" value="1"/>
</dbReference>
<keyword evidence="2" id="KW-0489">Methyltransferase</keyword>
<dbReference type="InterPro" id="IPR051198">
    <property type="entry name" value="BchE-like"/>
</dbReference>
<comment type="cofactor">
    <cofactor evidence="1">
        <name>[4Fe-4S] cluster</name>
        <dbReference type="ChEBI" id="CHEBI:49883"/>
    </cofactor>
</comment>
<evidence type="ECO:0000256" key="1">
    <source>
        <dbReference type="ARBA" id="ARBA00001966"/>
    </source>
</evidence>
<dbReference type="PROSITE" id="PS51332">
    <property type="entry name" value="B12_BINDING"/>
    <property type="match status" value="1"/>
</dbReference>
<dbReference type="InterPro" id="IPR006158">
    <property type="entry name" value="Cobalamin-bd"/>
</dbReference>
<keyword evidence="5" id="KW-0479">Metal-binding</keyword>
<dbReference type="SFLD" id="SFLDG01082">
    <property type="entry name" value="B12-binding_domain_containing"/>
    <property type="match status" value="1"/>
</dbReference>
<dbReference type="Gene3D" id="3.80.30.20">
    <property type="entry name" value="tm_1862 like domain"/>
    <property type="match status" value="1"/>
</dbReference>
<keyword evidence="6" id="KW-0408">Iron</keyword>
<dbReference type="SFLD" id="SFLDG01123">
    <property type="entry name" value="methyltransferase_(Class_B)"/>
    <property type="match status" value="1"/>
</dbReference>
<dbReference type="InterPro" id="IPR007197">
    <property type="entry name" value="rSAM"/>
</dbReference>
<dbReference type="InterPro" id="IPR034466">
    <property type="entry name" value="Methyltransferase_Class_B"/>
</dbReference>
<dbReference type="RefSeq" id="WP_379902350.1">
    <property type="nucleotide sequence ID" value="NZ_JBHRTR010000028.1"/>
</dbReference>
<dbReference type="InterPro" id="IPR023404">
    <property type="entry name" value="rSAM_horseshoe"/>
</dbReference>
<dbReference type="InterPro" id="IPR006638">
    <property type="entry name" value="Elp3/MiaA/NifB-like_rSAM"/>
</dbReference>
<evidence type="ECO:0000256" key="6">
    <source>
        <dbReference type="ARBA" id="ARBA00023004"/>
    </source>
</evidence>
<evidence type="ECO:0000313" key="10">
    <source>
        <dbReference type="EMBL" id="MFC3228851.1"/>
    </source>
</evidence>
<keyword evidence="4" id="KW-0949">S-adenosyl-L-methionine</keyword>
<keyword evidence="3" id="KW-0808">Transferase</keyword>
<dbReference type="SMART" id="SM00729">
    <property type="entry name" value="Elp3"/>
    <property type="match status" value="1"/>
</dbReference>
<feature type="domain" description="B12-binding" evidence="8">
    <location>
        <begin position="12"/>
        <end position="156"/>
    </location>
</feature>
<dbReference type="PANTHER" id="PTHR43409">
    <property type="entry name" value="ANAEROBIC MAGNESIUM-PROTOPORPHYRIN IX MONOMETHYL ESTER CYCLASE-RELATED"/>
    <property type="match status" value="1"/>
</dbReference>
<evidence type="ECO:0000256" key="3">
    <source>
        <dbReference type="ARBA" id="ARBA00022679"/>
    </source>
</evidence>
<dbReference type="InterPro" id="IPR058240">
    <property type="entry name" value="rSAM_sf"/>
</dbReference>
<organism evidence="10 11">
    <name type="scientific">Marinibaculum pumilum</name>
    <dbReference type="NCBI Taxonomy" id="1766165"/>
    <lineage>
        <taxon>Bacteria</taxon>
        <taxon>Pseudomonadati</taxon>
        <taxon>Pseudomonadota</taxon>
        <taxon>Alphaproteobacteria</taxon>
        <taxon>Rhodospirillales</taxon>
        <taxon>Rhodospirillaceae</taxon>
        <taxon>Marinibaculum</taxon>
    </lineage>
</organism>
<dbReference type="SFLD" id="SFLDS00029">
    <property type="entry name" value="Radical_SAM"/>
    <property type="match status" value="1"/>
</dbReference>
<evidence type="ECO:0000259" key="9">
    <source>
        <dbReference type="PROSITE" id="PS51918"/>
    </source>
</evidence>
<feature type="domain" description="Radical SAM core" evidence="9">
    <location>
        <begin position="210"/>
        <end position="439"/>
    </location>
</feature>
<proteinExistence type="predicted"/>
<name>A0ABV7L2H9_9PROT</name>
<comment type="caution">
    <text evidence="10">The sequence shown here is derived from an EMBL/GenBank/DDBJ whole genome shotgun (WGS) entry which is preliminary data.</text>
</comment>
<reference evidence="11" key="1">
    <citation type="journal article" date="2019" name="Int. J. Syst. Evol. Microbiol.">
        <title>The Global Catalogue of Microorganisms (GCM) 10K type strain sequencing project: providing services to taxonomists for standard genome sequencing and annotation.</title>
        <authorList>
            <consortium name="The Broad Institute Genomics Platform"/>
            <consortium name="The Broad Institute Genome Sequencing Center for Infectious Disease"/>
            <person name="Wu L."/>
            <person name="Ma J."/>
        </authorList>
    </citation>
    <scope>NUCLEOTIDE SEQUENCE [LARGE SCALE GENOMIC DNA]</scope>
    <source>
        <strain evidence="11">KCTC 42964</strain>
    </source>
</reference>
<evidence type="ECO:0000256" key="7">
    <source>
        <dbReference type="ARBA" id="ARBA00023014"/>
    </source>
</evidence>
<dbReference type="EMBL" id="JBHRTR010000028">
    <property type="protein sequence ID" value="MFC3228851.1"/>
    <property type="molecule type" value="Genomic_DNA"/>
</dbReference>
<keyword evidence="11" id="KW-1185">Reference proteome</keyword>
<dbReference type="CDD" id="cd01335">
    <property type="entry name" value="Radical_SAM"/>
    <property type="match status" value="1"/>
</dbReference>
<sequence>MGQLDVLLVNPPSRLEIYQSLSNEFAAIEPPVWAGLIAEFMRRKGYSVGMLDAEAAGLTHEQAARQIAEQSPRLAVFTVYGLQPSASTQCMPGGAKTARALADLEPDLPTLVLGTHASALPKRTLLEEPFTFVCQGEGPYTVQGLVDVLKDGSRDFEKVPGLWYQDADGVARATKPAQNIKNLDEELPTQAWDLLDMSKYRAHNWHSFHDLSSRNRYASVQTSLGCPYKCEFCCINAPFGRNGIRYWEPETILKQIDHLVETYGVTNIKFPDEMFVLNKRHVLGICDGLIERDYKVNIWAYARIDTVQDQFMEKLKRAGINWLVLGIESASQYVRDGVAKGAFTEDDIFDIVRRIQSHGIHIMGNYIFGLPDDTLASMRTTLDMAKNLHTEWANFYSAMAYPGSPLYAEAVRRGWPLPDHPGGPGWIGYSQHAFDTMPLPTDTLSGTEVLAFRDRAFDEYFSDPDYQALVRKTFGQEPVDQIQRMLAHKLKRRHHQAPSAAAE</sequence>
<protein>
    <submittedName>
        <fullName evidence="10">B12-binding domain-containing radical SAM protein</fullName>
    </submittedName>
</protein>
<evidence type="ECO:0000256" key="4">
    <source>
        <dbReference type="ARBA" id="ARBA00022691"/>
    </source>
</evidence>
<accession>A0ABV7L2H9</accession>
<evidence type="ECO:0000256" key="2">
    <source>
        <dbReference type="ARBA" id="ARBA00022603"/>
    </source>
</evidence>